<feature type="domain" description="Heterokaryon incompatibility" evidence="1">
    <location>
        <begin position="50"/>
        <end position="191"/>
    </location>
</feature>
<evidence type="ECO:0000313" key="2">
    <source>
        <dbReference type="EMBL" id="KAH0547670.1"/>
    </source>
</evidence>
<organism evidence="2 3">
    <name type="scientific">Glutinoglossum americanum</name>
    <dbReference type="NCBI Taxonomy" id="1670608"/>
    <lineage>
        <taxon>Eukaryota</taxon>
        <taxon>Fungi</taxon>
        <taxon>Dikarya</taxon>
        <taxon>Ascomycota</taxon>
        <taxon>Pezizomycotina</taxon>
        <taxon>Geoglossomycetes</taxon>
        <taxon>Geoglossales</taxon>
        <taxon>Geoglossaceae</taxon>
        <taxon>Glutinoglossum</taxon>
    </lineage>
</organism>
<dbReference type="Pfam" id="PF26639">
    <property type="entry name" value="Het-6_barrel"/>
    <property type="match status" value="1"/>
</dbReference>
<dbReference type="PANTHER" id="PTHR24148:SF64">
    <property type="entry name" value="HETEROKARYON INCOMPATIBILITY DOMAIN-CONTAINING PROTEIN"/>
    <property type="match status" value="1"/>
</dbReference>
<dbReference type="OrthoDB" id="2157530at2759"/>
<evidence type="ECO:0000313" key="3">
    <source>
        <dbReference type="Proteomes" id="UP000698800"/>
    </source>
</evidence>
<dbReference type="PANTHER" id="PTHR24148">
    <property type="entry name" value="ANKYRIN REPEAT DOMAIN-CONTAINING PROTEIN 39 HOMOLOG-RELATED"/>
    <property type="match status" value="1"/>
</dbReference>
<evidence type="ECO:0000259" key="1">
    <source>
        <dbReference type="Pfam" id="PF06985"/>
    </source>
</evidence>
<dbReference type="InterPro" id="IPR052895">
    <property type="entry name" value="HetReg/Transcr_Mod"/>
</dbReference>
<dbReference type="AlphaFoldDB" id="A0A9P8I4E5"/>
<comment type="caution">
    <text evidence="2">The sequence shown here is derived from an EMBL/GenBank/DDBJ whole genome shotgun (WGS) entry which is preliminary data.</text>
</comment>
<reference evidence="2" key="1">
    <citation type="submission" date="2021-03" db="EMBL/GenBank/DDBJ databases">
        <title>Comparative genomics and phylogenomic investigation of the class Geoglossomycetes provide insights into ecological specialization and systematics.</title>
        <authorList>
            <person name="Melie T."/>
            <person name="Pirro S."/>
            <person name="Miller A.N."/>
            <person name="Quandt A."/>
        </authorList>
    </citation>
    <scope>NUCLEOTIDE SEQUENCE</scope>
    <source>
        <strain evidence="2">GBOQ0MN5Z8</strain>
    </source>
</reference>
<gene>
    <name evidence="2" type="ORF">FGG08_000159</name>
</gene>
<dbReference type="Pfam" id="PF06985">
    <property type="entry name" value="HET"/>
    <property type="match status" value="1"/>
</dbReference>
<dbReference type="EMBL" id="JAGHQL010000002">
    <property type="protein sequence ID" value="KAH0547670.1"/>
    <property type="molecule type" value="Genomic_DNA"/>
</dbReference>
<name>A0A9P8I4E5_9PEZI</name>
<dbReference type="InterPro" id="IPR010730">
    <property type="entry name" value="HET"/>
</dbReference>
<sequence length="602" mass="67825">MESLVESRYPYRPLNPSLSEIRLVLLAPGSGSDEIQCSFQHVLLDDNPRYDALSYAWGAVSDVRPIVLDGRVFQVTVNLHAALRQIRHQTEELALWIDAVSVNQNDARERGRQVRIMRDIYRSANCVLAWLGEASQADYTGLGLLDTMLREQKLYQESPAGVGPLHSDSLWDCLFGIFNRPYWKRMWVVQELALAMDCRVLCGNDRRPLSEYMIVVGILVSDAYRLPYQNPVLNKAENLAFKGMSELLLYWRRGENLSLLELLLITHEFDATDSRDRLYALLGLSSPTVRDSIIPDYCESKTLSQVGADLVEHFITKEKSLDIILGNREMPPSPDPTVPSWIPLLGVPSHWTTKARIQWLSSAGKKFAPKAQVSPDRKKLIAKGYQIDTVVYKLGPYADGLAQLSINAIRAVLSEIDETTSKMLWVIRELYRLEMGTTEGFSTINNREALWRTLICDVSRGVKSGEVITTPATPEYGHMYNGLIGYRGKFKCEVAPTLGPGETPDPRLKYAQEAETEMRRRCFFVTRRGYFGMGAHGIETTDMICILYGASLPVVLRKKECSEEYMLVGDAYVHGIMNDQEATSTVMPGGKGTSKEREFVLC</sequence>
<accession>A0A9P8I4E5</accession>
<dbReference type="Proteomes" id="UP000698800">
    <property type="component" value="Unassembled WGS sequence"/>
</dbReference>
<proteinExistence type="predicted"/>
<keyword evidence="3" id="KW-1185">Reference proteome</keyword>
<protein>
    <recommendedName>
        <fullName evidence="1">Heterokaryon incompatibility domain-containing protein</fullName>
    </recommendedName>
</protein>